<name>U4PLW2_CAEEL</name>
<dbReference type="HOGENOM" id="CLU_2673357_0_0_1"/>
<evidence type="ECO:0000256" key="1">
    <source>
        <dbReference type="SAM" id="SignalP"/>
    </source>
</evidence>
<evidence type="ECO:0000313" key="4">
    <source>
        <dbReference type="WormBase" id="M04G7.5"/>
    </source>
</evidence>
<evidence type="ECO:0000313" key="3">
    <source>
        <dbReference type="Proteomes" id="UP000001940"/>
    </source>
</evidence>
<evidence type="ECO:0000313" key="2">
    <source>
        <dbReference type="EMBL" id="CDH93051.1"/>
    </source>
</evidence>
<dbReference type="PANTHER" id="PTHR36941">
    <property type="entry name" value="PROTEIN CBG01621-RELATED"/>
    <property type="match status" value="1"/>
</dbReference>
<dbReference type="PaxDb" id="6239-M04G7.5"/>
<dbReference type="AGR" id="WB:WBGene00235264"/>
<dbReference type="Proteomes" id="UP000001940">
    <property type="component" value="Chromosome IV"/>
</dbReference>
<dbReference type="CTD" id="24104776"/>
<dbReference type="KEGG" id="cel:CELE_M04G7.5"/>
<dbReference type="RefSeq" id="NP_001294338.1">
    <property type="nucleotide sequence ID" value="NM_001307409.1"/>
</dbReference>
<reference evidence="2 3" key="1">
    <citation type="journal article" date="1998" name="Science">
        <title>Genome sequence of the nematode C. elegans: a platform for investigating biology.</title>
        <authorList>
            <consortium name="The C. elegans sequencing consortium"/>
            <person name="Sulson J.E."/>
            <person name="Waterston R."/>
        </authorList>
    </citation>
    <scope>NUCLEOTIDE SEQUENCE [LARGE SCALE GENOMIC DNA]</scope>
    <source>
        <strain evidence="2 3">Bristol N2</strain>
    </source>
</reference>
<organism evidence="2 3">
    <name type="scientific">Caenorhabditis elegans</name>
    <dbReference type="NCBI Taxonomy" id="6239"/>
    <lineage>
        <taxon>Eukaryota</taxon>
        <taxon>Metazoa</taxon>
        <taxon>Ecdysozoa</taxon>
        <taxon>Nematoda</taxon>
        <taxon>Chromadorea</taxon>
        <taxon>Rhabditida</taxon>
        <taxon>Rhabditina</taxon>
        <taxon>Rhabditomorpha</taxon>
        <taxon>Rhabditoidea</taxon>
        <taxon>Rhabditidae</taxon>
        <taxon>Peloderinae</taxon>
        <taxon>Caenorhabditis</taxon>
    </lineage>
</organism>
<proteinExistence type="predicted"/>
<protein>
    <submittedName>
        <fullName evidence="2">Secreted protein</fullName>
    </submittedName>
</protein>
<feature type="chain" id="PRO_5004653360" evidence="1">
    <location>
        <begin position="22"/>
        <end position="75"/>
    </location>
</feature>
<keyword evidence="1" id="KW-0732">Signal</keyword>
<gene>
    <name evidence="2" type="ORF">CELE_M04G7.5</name>
    <name evidence="2 4" type="ORF">M04G7.5</name>
</gene>
<feature type="signal peptide" evidence="1">
    <location>
        <begin position="1"/>
        <end position="21"/>
    </location>
</feature>
<dbReference type="InParanoid" id="U4PLW2"/>
<dbReference type="WormBase" id="M04G7.5">
    <property type="protein sequence ID" value="CE49016"/>
    <property type="gene ID" value="WBGene00235264"/>
</dbReference>
<dbReference type="GeneID" id="24104776"/>
<dbReference type="AlphaFoldDB" id="U4PLW2"/>
<dbReference type="EMBL" id="BX284604">
    <property type="protein sequence ID" value="CDH93051.1"/>
    <property type="molecule type" value="Genomic_DNA"/>
</dbReference>
<dbReference type="Bgee" id="WBGene00235264">
    <property type="expression patterns" value="Expressed in larva and 1 other cell type or tissue"/>
</dbReference>
<dbReference type="OrthoDB" id="5872926at2759"/>
<sequence>MLRRWLWSPVVTVVQVPQCSCNRCFGNGCAPRCSYCPPRFGYSSCCNNNNFSCCGFRFRRSVEQVVKAETSEYSK</sequence>
<keyword evidence="3" id="KW-1185">Reference proteome</keyword>
<dbReference type="PANTHER" id="PTHR36941:SF2">
    <property type="entry name" value="CHORION CLASS HIGH-CYSTEINE HCB PROTEIN 12-LIKE-RELATED"/>
    <property type="match status" value="1"/>
</dbReference>
<accession>U4PLW2</accession>